<proteinExistence type="predicted"/>
<dbReference type="RefSeq" id="WP_208341833.1">
    <property type="nucleotide sequence ID" value="NZ_CAWQFN010000032.1"/>
</dbReference>
<evidence type="ECO:0000313" key="2">
    <source>
        <dbReference type="Proteomes" id="UP000667802"/>
    </source>
</evidence>
<keyword evidence="2" id="KW-1185">Reference proteome</keyword>
<accession>A0AAP5M905</accession>
<organism evidence="1 2">
    <name type="scientific">Aetokthonos hydrillicola Thurmond2011</name>
    <dbReference type="NCBI Taxonomy" id="2712845"/>
    <lineage>
        <taxon>Bacteria</taxon>
        <taxon>Bacillati</taxon>
        <taxon>Cyanobacteriota</taxon>
        <taxon>Cyanophyceae</taxon>
        <taxon>Nostocales</taxon>
        <taxon>Hapalosiphonaceae</taxon>
        <taxon>Aetokthonos</taxon>
    </lineage>
</organism>
<dbReference type="EMBL" id="JAALHA020000002">
    <property type="protein sequence ID" value="MDR9894168.1"/>
    <property type="molecule type" value="Genomic_DNA"/>
</dbReference>
<reference evidence="2" key="1">
    <citation type="journal article" date="2021" name="Science">
        <title>Hunting the eagle killer: A cyanobacterial neurotoxin causes vacuolar myelinopathy.</title>
        <authorList>
            <person name="Breinlinger S."/>
            <person name="Phillips T.J."/>
            <person name="Haram B.N."/>
            <person name="Mares J."/>
            <person name="Martinez Yerena J.A."/>
            <person name="Hrouzek P."/>
            <person name="Sobotka R."/>
            <person name="Henderson W.M."/>
            <person name="Schmieder P."/>
            <person name="Williams S.M."/>
            <person name="Lauderdale J.D."/>
            <person name="Wilde H.D."/>
            <person name="Gerrin W."/>
            <person name="Kust A."/>
            <person name="Washington J.W."/>
            <person name="Wagner C."/>
            <person name="Geier B."/>
            <person name="Liebeke M."/>
            <person name="Enke H."/>
            <person name="Niedermeyer T.H.J."/>
            <person name="Wilde S.B."/>
        </authorList>
    </citation>
    <scope>NUCLEOTIDE SEQUENCE [LARGE SCALE GENOMIC DNA]</scope>
    <source>
        <strain evidence="2">Thurmond2011</strain>
    </source>
</reference>
<sequence length="212" mass="24630">MNILDEITATFQEPNTILPRIFEEYIVWKPEGKQLILKQKMVLLLCRQAQYRVKQIINLELDPQEGFIATIEHNNIPIKLHFTPEKITLNEDSLEGELRLLQPPKFEPGPTIYSYLIAGLKTFLGGKIADKPLPKEVRVENDKVYYTLAQNPSKLLDALSHNLENGSALMIDMKQGELTIETSYALKQISQKKMRKWGQKVRKYIYNNYLRK</sequence>
<dbReference type="AlphaFoldDB" id="A0AAP5M905"/>
<protein>
    <submittedName>
        <fullName evidence="1">Uncharacterized protein</fullName>
    </submittedName>
</protein>
<comment type="caution">
    <text evidence="1">The sequence shown here is derived from an EMBL/GenBank/DDBJ whole genome shotgun (WGS) entry which is preliminary data.</text>
</comment>
<name>A0AAP5M905_9CYAN</name>
<dbReference type="Proteomes" id="UP000667802">
    <property type="component" value="Unassembled WGS sequence"/>
</dbReference>
<gene>
    <name evidence="1" type="ORF">G7B40_006225</name>
</gene>
<evidence type="ECO:0000313" key="1">
    <source>
        <dbReference type="EMBL" id="MDR9894168.1"/>
    </source>
</evidence>